<dbReference type="Proteomes" id="UP000663942">
    <property type="component" value="Chromosome"/>
</dbReference>
<gene>
    <name evidence="1" type="ORF">IFE19_14000</name>
</gene>
<dbReference type="RefSeq" id="WP_207823262.1">
    <property type="nucleotide sequence ID" value="NZ_CP062006.1"/>
</dbReference>
<evidence type="ECO:0000313" key="2">
    <source>
        <dbReference type="Proteomes" id="UP000663942"/>
    </source>
</evidence>
<dbReference type="EMBL" id="CP062006">
    <property type="protein sequence ID" value="QTC87198.1"/>
    <property type="molecule type" value="Genomic_DNA"/>
</dbReference>
<evidence type="ECO:0008006" key="3">
    <source>
        <dbReference type="Google" id="ProtNLM"/>
    </source>
</evidence>
<evidence type="ECO:0000313" key="1">
    <source>
        <dbReference type="EMBL" id="QTC87198.1"/>
    </source>
</evidence>
<protein>
    <recommendedName>
        <fullName evidence="3">Outer membrane protein assembly factor BamE</fullName>
    </recommendedName>
</protein>
<reference evidence="1 2" key="1">
    <citation type="submission" date="2020-09" db="EMBL/GenBank/DDBJ databases">
        <title>Brevundimonas sp. LVF1 isolated from an oligotrophic pond in Goettingen, Germany.</title>
        <authorList>
            <person name="Friedrich I."/>
            <person name="Klassen A."/>
            <person name="Neubauer H."/>
            <person name="Schneider D."/>
            <person name="Hertel R."/>
            <person name="Daniel R."/>
        </authorList>
    </citation>
    <scope>NUCLEOTIDE SEQUENCE [LARGE SCALE GENOMIC DNA]</scope>
    <source>
        <strain evidence="1 2">LVF1</strain>
    </source>
</reference>
<proteinExistence type="predicted"/>
<accession>A0ABX7SL79</accession>
<keyword evidence="2" id="KW-1185">Reference proteome</keyword>
<organism evidence="1 2">
    <name type="scientific">Brevundimonas pondensis</name>
    <dbReference type="NCBI Taxonomy" id="2774189"/>
    <lineage>
        <taxon>Bacteria</taxon>
        <taxon>Pseudomonadati</taxon>
        <taxon>Pseudomonadota</taxon>
        <taxon>Alphaproteobacteria</taxon>
        <taxon>Caulobacterales</taxon>
        <taxon>Caulobacteraceae</taxon>
        <taxon>Brevundimonas</taxon>
    </lineage>
</organism>
<sequence length="104" mass="11803">MIGALAGWATAGQKPFNAELWQASPAEKTRLSMADDLVRSRLLVGRSRDEVQALLGTPTNTDKWQDWDMIYVLAPCRCLIPIDYEWLVLRLEDDRVTDARVVID</sequence>
<name>A0ABX7SL79_9CAUL</name>